<feature type="region of interest" description="Disordered" evidence="1">
    <location>
        <begin position="23"/>
        <end position="90"/>
    </location>
</feature>
<organism evidence="2 3">
    <name type="scientific">Stieleria marina</name>
    <dbReference type="NCBI Taxonomy" id="1930275"/>
    <lineage>
        <taxon>Bacteria</taxon>
        <taxon>Pseudomonadati</taxon>
        <taxon>Planctomycetota</taxon>
        <taxon>Planctomycetia</taxon>
        <taxon>Pirellulales</taxon>
        <taxon>Pirellulaceae</taxon>
        <taxon>Stieleria</taxon>
    </lineage>
</organism>
<sequence>MGCISSVDQQHFGDRATMTKQWGFGLTTNGMQPPKPTSKRSPASKSAISASPRKRASSEYLGTLRSLPNATSLPSVHSGADPTTDSATISSQSTRFALSTLLASLT</sequence>
<dbReference type="EMBL" id="CP036526">
    <property type="protein sequence ID" value="QDT11361.1"/>
    <property type="molecule type" value="Genomic_DNA"/>
</dbReference>
<accession>A0A517NW59</accession>
<dbReference type="Proteomes" id="UP000319817">
    <property type="component" value="Chromosome"/>
</dbReference>
<reference evidence="2 3" key="1">
    <citation type="submission" date="2019-02" db="EMBL/GenBank/DDBJ databases">
        <title>Deep-cultivation of Planctomycetes and their phenomic and genomic characterization uncovers novel biology.</title>
        <authorList>
            <person name="Wiegand S."/>
            <person name="Jogler M."/>
            <person name="Boedeker C."/>
            <person name="Pinto D."/>
            <person name="Vollmers J."/>
            <person name="Rivas-Marin E."/>
            <person name="Kohn T."/>
            <person name="Peeters S.H."/>
            <person name="Heuer A."/>
            <person name="Rast P."/>
            <person name="Oberbeckmann S."/>
            <person name="Bunk B."/>
            <person name="Jeske O."/>
            <person name="Meyerdierks A."/>
            <person name="Storesund J.E."/>
            <person name="Kallscheuer N."/>
            <person name="Luecker S."/>
            <person name="Lage O.M."/>
            <person name="Pohl T."/>
            <person name="Merkel B.J."/>
            <person name="Hornburger P."/>
            <person name="Mueller R.-W."/>
            <person name="Bruemmer F."/>
            <person name="Labrenz M."/>
            <person name="Spormann A.M."/>
            <person name="Op den Camp H."/>
            <person name="Overmann J."/>
            <person name="Amann R."/>
            <person name="Jetten M.S.M."/>
            <person name="Mascher T."/>
            <person name="Medema M.H."/>
            <person name="Devos D.P."/>
            <person name="Kaster A.-K."/>
            <person name="Ovreas L."/>
            <person name="Rohde M."/>
            <person name="Galperin M.Y."/>
            <person name="Jogler C."/>
        </authorList>
    </citation>
    <scope>NUCLEOTIDE SEQUENCE [LARGE SCALE GENOMIC DNA]</scope>
    <source>
        <strain evidence="2 3">K23_9</strain>
    </source>
</reference>
<gene>
    <name evidence="2" type="ORF">K239x_33560</name>
</gene>
<keyword evidence="3" id="KW-1185">Reference proteome</keyword>
<evidence type="ECO:0000313" key="2">
    <source>
        <dbReference type="EMBL" id="QDT11361.1"/>
    </source>
</evidence>
<feature type="compositionally biased region" description="Polar residues" evidence="1">
    <location>
        <begin position="66"/>
        <end position="90"/>
    </location>
</feature>
<evidence type="ECO:0000256" key="1">
    <source>
        <dbReference type="SAM" id="MobiDB-lite"/>
    </source>
</evidence>
<protein>
    <submittedName>
        <fullName evidence="2">Uncharacterized protein</fullName>
    </submittedName>
</protein>
<proteinExistence type="predicted"/>
<evidence type="ECO:0000313" key="3">
    <source>
        <dbReference type="Proteomes" id="UP000319817"/>
    </source>
</evidence>
<feature type="compositionally biased region" description="Low complexity" evidence="1">
    <location>
        <begin position="39"/>
        <end position="51"/>
    </location>
</feature>
<name>A0A517NW59_9BACT</name>
<dbReference type="AlphaFoldDB" id="A0A517NW59"/>